<dbReference type="GO" id="GO:0017116">
    <property type="term" value="F:single-stranded DNA helicase activity"/>
    <property type="evidence" value="ECO:0007669"/>
    <property type="project" value="TreeGrafter"/>
</dbReference>
<keyword evidence="3" id="KW-0227">DNA damage</keyword>
<feature type="domain" description="AAA+ ATPase" evidence="4">
    <location>
        <begin position="163"/>
        <end position="319"/>
    </location>
</feature>
<keyword evidence="1 3" id="KW-0547">Nucleotide-binding</keyword>
<dbReference type="GeneID" id="77135275"/>
<dbReference type="InterPro" id="IPR027417">
    <property type="entry name" value="P-loop_NTPase"/>
</dbReference>
<dbReference type="GO" id="GO:0000724">
    <property type="term" value="P:double-strand break repair via homologous recombination"/>
    <property type="evidence" value="ECO:0007669"/>
    <property type="project" value="UniProtKB-UniRule"/>
</dbReference>
<evidence type="ECO:0000259" key="4">
    <source>
        <dbReference type="SMART" id="SM00382"/>
    </source>
</evidence>
<dbReference type="Proteomes" id="UP000005089">
    <property type="component" value="Unassembled WGS sequence"/>
</dbReference>
<dbReference type="HAMAP" id="MF_01487">
    <property type="entry name" value="RecD"/>
    <property type="match status" value="1"/>
</dbReference>
<dbReference type="EMBL" id="GG658170">
    <property type="protein sequence ID" value="EEO29783.1"/>
    <property type="molecule type" value="Genomic_DNA"/>
</dbReference>
<dbReference type="GO" id="GO:0003677">
    <property type="term" value="F:DNA binding"/>
    <property type="evidence" value="ECO:0007669"/>
    <property type="project" value="UniProtKB-UniRule"/>
</dbReference>
<keyword evidence="3" id="KW-0234">DNA repair</keyword>
<comment type="function">
    <text evidence="3">A helicase/nuclease that prepares dsDNA breaks (DSB) for recombinational DNA repair. Binds to DSBs and unwinds DNA via a highly rapid and processive ATP-dependent bidirectional helicase activity. Unwinds dsDNA until it encounters a Chi (crossover hotspot instigator) sequence from the 3' direction. Cuts ssDNA a few nucleotides 3' to the Chi site. The properties and activities of the enzyme are changed at Chi. The Chi-altered holoenzyme produces a long 3'-ssDNA overhang and facilitates RecA-binding to the ssDNA for homologous DNA recombination and repair. Holoenzyme degrades any linearized DNA that is unable to undergo homologous recombination. In the holoenzyme this subunit has ssDNA-dependent ATPase and 5'-3' helicase activity. When added to pre-assembled RecBC greatly stimulates nuclease activity and augments holoenzyme processivity. Negatively regulates the RecA-loading ability of RecBCD.</text>
</comment>
<keyword evidence="3" id="KW-0238">DNA-binding</keyword>
<dbReference type="SUPFAM" id="SSF52540">
    <property type="entry name" value="P-loop containing nucleoside triphosphate hydrolases"/>
    <property type="match status" value="1"/>
</dbReference>
<dbReference type="InterPro" id="IPR050534">
    <property type="entry name" value="Coronavir_polyprotein_1ab"/>
</dbReference>
<sequence>MRKPFFTESPEQSLARAFAEHIVSWARQTRELDDPVANTLKKAAWQVSMAVSSGDSCLLLDDLDENGDKTDVGIIRQMLFDSGVVATPDLPGNCPLVLDGENRLYLHRYFGYEQTLAECLVRLCQPREIDTKLLRPLLDSLFSQNKSDKTPDWQKMATALALRQSLLIISGGPGTGKTTTVASLLACILETSPANRIMLAAPTGKAAKRMLDSISQRLDLFPLHMQPAIPKEAFTIHRLLGITDNLSNARYHRGNPLPCETLIVDEASMLDLALASTLFAALPENARVILLGDKDQLAAVEAGSVFSELSSRFVLSGSCRDDLEALTGYRLTDSDLPDAENDASGAPLGDSVVWLMKNYRFSESSGIGRLASDIRDKRIAEVIRFLREQNDPLVQWLDMDDTGVVSGFGKTVSEQFDDYFNVVRENPSDVRLVFDVFNRSRILCAVREGPYGVNAVNRLLANAILKMQADGNQAGKNLREKWFAGQPVMVRRNDYVLKLFNGDVGIVLPDAAGNLSVYFPDEDGSFRSVPPSRISDFETSFAMTVHQSQGSEFDSVLLLLPSEPSRVLSRELIYTGITRARSKITMASRLPVLLESLQHDSARRSGLVKRIFEITTCSG</sequence>
<dbReference type="GO" id="GO:0009338">
    <property type="term" value="C:exodeoxyribonuclease V complex"/>
    <property type="evidence" value="ECO:0007669"/>
    <property type="project" value="InterPro"/>
</dbReference>
<evidence type="ECO:0000256" key="2">
    <source>
        <dbReference type="ARBA" id="ARBA00022840"/>
    </source>
</evidence>
<name>C3X9A7_OXAFO</name>
<keyword evidence="6" id="KW-1185">Reference proteome</keyword>
<dbReference type="Pfam" id="PF13538">
    <property type="entry name" value="UvrD_C_2"/>
    <property type="match status" value="1"/>
</dbReference>
<comment type="subunit">
    <text evidence="3">Heterotrimer of RecB, RecC and RecD. All subunits contribute to DNA-binding.</text>
</comment>
<protein>
    <recommendedName>
        <fullName evidence="3">RecBCD enzyme subunit RecD</fullName>
        <ecNumber evidence="3">5.6.2.3</ecNumber>
    </recommendedName>
    <alternativeName>
        <fullName evidence="3">DNA 5'-3' helicase subunit RecD</fullName>
    </alternativeName>
    <alternativeName>
        <fullName evidence="3">Exonuclease V subunit RecD</fullName>
        <shortName evidence="3">ExoV subunit RecD</shortName>
    </alternativeName>
    <alternativeName>
        <fullName evidence="3">Helicase/nuclease RecBCD subunit RecD</fullName>
    </alternativeName>
</protein>
<evidence type="ECO:0000256" key="3">
    <source>
        <dbReference type="HAMAP-Rule" id="MF_01487"/>
    </source>
</evidence>
<dbReference type="GO" id="GO:0008854">
    <property type="term" value="F:exodeoxyribonuclease V activity"/>
    <property type="evidence" value="ECO:0007669"/>
    <property type="project" value="InterPro"/>
</dbReference>
<keyword evidence="3" id="KW-0269">Exonuclease</keyword>
<keyword evidence="3" id="KW-0413">Isomerase</keyword>
<gene>
    <name evidence="3 5" type="primary">recD</name>
    <name evidence="5" type="ORF">OFBG_00811</name>
</gene>
<proteinExistence type="inferred from homology"/>
<keyword evidence="2 3" id="KW-0067">ATP-binding</keyword>
<evidence type="ECO:0000313" key="6">
    <source>
        <dbReference type="Proteomes" id="UP000005089"/>
    </source>
</evidence>
<dbReference type="HOGENOM" id="CLU_007524_1_2_4"/>
<dbReference type="RefSeq" id="WP_005880529.1">
    <property type="nucleotide sequence ID" value="NZ_CP019430.1"/>
</dbReference>
<dbReference type="CDD" id="cd18809">
    <property type="entry name" value="SF1_C_RecD"/>
    <property type="match status" value="1"/>
</dbReference>
<dbReference type="GO" id="GO:0016887">
    <property type="term" value="F:ATP hydrolysis activity"/>
    <property type="evidence" value="ECO:0007669"/>
    <property type="project" value="RHEA"/>
</dbReference>
<dbReference type="GO" id="GO:0043139">
    <property type="term" value="F:5'-3' DNA helicase activity"/>
    <property type="evidence" value="ECO:0007669"/>
    <property type="project" value="UniProtKB-UniRule"/>
</dbReference>
<reference evidence="5 6" key="1">
    <citation type="submission" date="2009-02" db="EMBL/GenBank/DDBJ databases">
        <title>The Genome Sequence of Oxalobacter formigenes OXCC13.</title>
        <authorList>
            <consortium name="The Broad Institute Genome Sequencing Platform"/>
            <person name="Ward D."/>
            <person name="Young S.K."/>
            <person name="Kodira C.D."/>
            <person name="Zeng Q."/>
            <person name="Koehrsen M."/>
            <person name="Alvarado L."/>
            <person name="Berlin A."/>
            <person name="Borenstein D."/>
            <person name="Chen Z."/>
            <person name="Engels R."/>
            <person name="Freedman E."/>
            <person name="Gellesch M."/>
            <person name="Goldberg J."/>
            <person name="Griggs A."/>
            <person name="Gujja S."/>
            <person name="Heiman D."/>
            <person name="Hepburn T."/>
            <person name="Howarth C."/>
            <person name="Jen D."/>
            <person name="Larson L."/>
            <person name="Lewis B."/>
            <person name="Mehta T."/>
            <person name="Park D."/>
            <person name="Pearson M."/>
            <person name="Roberts A."/>
            <person name="Saif S."/>
            <person name="Shea T."/>
            <person name="Shenoy N."/>
            <person name="Sisk P."/>
            <person name="Stolte C."/>
            <person name="Sykes S."/>
            <person name="Walk T."/>
            <person name="White J."/>
            <person name="Yandava C."/>
            <person name="Allison M.J."/>
            <person name="Lander E."/>
            <person name="Nusbaum C."/>
            <person name="Galagan J."/>
            <person name="Birren B."/>
        </authorList>
    </citation>
    <scope>NUCLEOTIDE SEQUENCE [LARGE SCALE GENOMIC DNA]</scope>
    <source>
        <strain evidence="5 6">OXCC13</strain>
    </source>
</reference>
<comment type="similarity">
    <text evidence="3">Belongs to the RecD family.</text>
</comment>
<dbReference type="SMART" id="SM00382">
    <property type="entry name" value="AAA"/>
    <property type="match status" value="1"/>
</dbReference>
<comment type="miscellaneous">
    <text evidence="3">In the RecBCD complex, RecB has a slow 3'-5' helicase, an exonuclease activity and loads RecA onto ssDNA, RecD has a fast 5'-3' helicase activity, while RecC stimulates the ATPase and processivity of the RecB helicase and contributes to recognition of the Chi site.</text>
</comment>
<organism evidence="5 6">
    <name type="scientific">Oxalobacter formigenes OXCC13</name>
    <dbReference type="NCBI Taxonomy" id="556269"/>
    <lineage>
        <taxon>Bacteria</taxon>
        <taxon>Pseudomonadati</taxon>
        <taxon>Pseudomonadota</taxon>
        <taxon>Betaproteobacteria</taxon>
        <taxon>Burkholderiales</taxon>
        <taxon>Oxalobacteraceae</taxon>
        <taxon>Oxalobacter</taxon>
    </lineage>
</organism>
<keyword evidence="3" id="KW-0347">Helicase</keyword>
<accession>C3X9A7</accession>
<dbReference type="STRING" id="847.BRW83_1403"/>
<dbReference type="InterPro" id="IPR003593">
    <property type="entry name" value="AAA+_ATPase"/>
</dbReference>
<dbReference type="AlphaFoldDB" id="C3X9A7"/>
<keyword evidence="3" id="KW-0540">Nuclease</keyword>
<dbReference type="Gene3D" id="3.40.50.300">
    <property type="entry name" value="P-loop containing nucleotide triphosphate hydrolases"/>
    <property type="match status" value="3"/>
</dbReference>
<dbReference type="Gene3D" id="2.30.30.940">
    <property type="match status" value="1"/>
</dbReference>
<dbReference type="InterPro" id="IPR006344">
    <property type="entry name" value="RecD"/>
</dbReference>
<evidence type="ECO:0000256" key="1">
    <source>
        <dbReference type="ARBA" id="ARBA00022741"/>
    </source>
</evidence>
<dbReference type="GO" id="GO:0005524">
    <property type="term" value="F:ATP binding"/>
    <property type="evidence" value="ECO:0007669"/>
    <property type="project" value="UniProtKB-UniRule"/>
</dbReference>
<dbReference type="PANTHER" id="PTHR43788">
    <property type="entry name" value="DNA2/NAM7 HELICASE FAMILY MEMBER"/>
    <property type="match status" value="1"/>
</dbReference>
<evidence type="ECO:0000313" key="5">
    <source>
        <dbReference type="EMBL" id="EEO29783.1"/>
    </source>
</evidence>
<dbReference type="Pfam" id="PF13245">
    <property type="entry name" value="AAA_19"/>
    <property type="match status" value="1"/>
</dbReference>
<keyword evidence="3 5" id="KW-0378">Hydrolase</keyword>
<dbReference type="PANTHER" id="PTHR43788:SF6">
    <property type="entry name" value="DNA HELICASE B"/>
    <property type="match status" value="1"/>
</dbReference>
<dbReference type="InterPro" id="IPR027785">
    <property type="entry name" value="UvrD-like_helicase_C"/>
</dbReference>
<feature type="binding site" evidence="3">
    <location>
        <begin position="171"/>
        <end position="178"/>
    </location>
    <ligand>
        <name>ATP</name>
        <dbReference type="ChEBI" id="CHEBI:30616"/>
    </ligand>
</feature>
<dbReference type="CDD" id="cd17933">
    <property type="entry name" value="DEXSc_RecD-like"/>
    <property type="match status" value="1"/>
</dbReference>
<dbReference type="EC" id="5.6.2.3" evidence="3"/>
<dbReference type="OrthoDB" id="9803432at2"/>
<dbReference type="eggNOG" id="COG0507">
    <property type="taxonomic scope" value="Bacteria"/>
</dbReference>
<comment type="catalytic activity">
    <reaction evidence="3">
        <text>ATP + H2O = ADP + phosphate + H(+)</text>
        <dbReference type="Rhea" id="RHEA:13065"/>
        <dbReference type="ChEBI" id="CHEBI:15377"/>
        <dbReference type="ChEBI" id="CHEBI:15378"/>
        <dbReference type="ChEBI" id="CHEBI:30616"/>
        <dbReference type="ChEBI" id="CHEBI:43474"/>
        <dbReference type="ChEBI" id="CHEBI:456216"/>
        <dbReference type="EC" id="5.6.2.3"/>
    </reaction>
</comment>
<dbReference type="NCBIfam" id="TIGR01447">
    <property type="entry name" value="recD"/>
    <property type="match status" value="1"/>
</dbReference>